<evidence type="ECO:0000313" key="4">
    <source>
        <dbReference type="Proteomes" id="UP000000673"/>
    </source>
</evidence>
<dbReference type="AlphaFoldDB" id="W5JNP1"/>
<dbReference type="HOGENOM" id="CLU_1054547_0_0_1"/>
<keyword evidence="1" id="KW-0472">Membrane</keyword>
<protein>
    <submittedName>
        <fullName evidence="2 3">Uncharacterized protein</fullName>
    </submittedName>
</protein>
<dbReference type="eggNOG" id="ENOG502T8M4">
    <property type="taxonomic scope" value="Eukaryota"/>
</dbReference>
<reference evidence="2 4" key="1">
    <citation type="journal article" date="2010" name="BMC Genomics">
        <title>Combination of measures distinguishes pre-miRNAs from other stem-loops in the genome of the newly sequenced Anopheles darlingi.</title>
        <authorList>
            <person name="Mendes N.D."/>
            <person name="Freitas A.T."/>
            <person name="Vasconcelos A.T."/>
            <person name="Sagot M.F."/>
        </authorList>
    </citation>
    <scope>NUCLEOTIDE SEQUENCE</scope>
</reference>
<evidence type="ECO:0000313" key="3">
    <source>
        <dbReference type="EnsemblMetazoa" id="ADAC002467-PA"/>
    </source>
</evidence>
<evidence type="ECO:0000256" key="1">
    <source>
        <dbReference type="SAM" id="Phobius"/>
    </source>
</evidence>
<dbReference type="EnsemblMetazoa" id="ADAC002467-RA">
    <property type="protein sequence ID" value="ADAC002467-PA"/>
    <property type="gene ID" value="ADAC002467"/>
</dbReference>
<dbReference type="EMBL" id="ADMH02000582">
    <property type="protein sequence ID" value="ETN65761.1"/>
    <property type="molecule type" value="Genomic_DNA"/>
</dbReference>
<feature type="transmembrane region" description="Helical" evidence="1">
    <location>
        <begin position="157"/>
        <end position="177"/>
    </location>
</feature>
<feature type="transmembrane region" description="Helical" evidence="1">
    <location>
        <begin position="41"/>
        <end position="62"/>
    </location>
</feature>
<organism evidence="2">
    <name type="scientific">Anopheles darlingi</name>
    <name type="common">Mosquito</name>
    <dbReference type="NCBI Taxonomy" id="43151"/>
    <lineage>
        <taxon>Eukaryota</taxon>
        <taxon>Metazoa</taxon>
        <taxon>Ecdysozoa</taxon>
        <taxon>Arthropoda</taxon>
        <taxon>Hexapoda</taxon>
        <taxon>Insecta</taxon>
        <taxon>Pterygota</taxon>
        <taxon>Neoptera</taxon>
        <taxon>Endopterygota</taxon>
        <taxon>Diptera</taxon>
        <taxon>Nematocera</taxon>
        <taxon>Culicoidea</taxon>
        <taxon>Culicidae</taxon>
        <taxon>Anophelinae</taxon>
        <taxon>Anopheles</taxon>
    </lineage>
</organism>
<dbReference type="VEuPathDB" id="VectorBase:ADAR2_002049"/>
<name>W5JNP1_ANODA</name>
<accession>W5JNP1</accession>
<dbReference type="Proteomes" id="UP000000673">
    <property type="component" value="Unassembled WGS sequence"/>
</dbReference>
<dbReference type="VEuPathDB" id="VectorBase:ADAC002467"/>
<keyword evidence="4" id="KW-1185">Reference proteome</keyword>
<sequence>MSSYRLHKVFLYSLAISLIAIFITLASKIFPIANLPMSTNIIIICTCMANFASVIALIVGIVTRRPRLVKIVKIFSYVQLGAIFVLICLAAGLLYLVKVDVEHGDVPDQQATGSGSGDVATMCKVLCMLIAVANFLAMPATIYAIMQHTDDQPLLEVFYSPCLGNMVLAVLLMIGLIMEELSLVRLFKIFFYAQLVFALLMVVYGHRLFDIPKRPSTVKIFFSIMFVVCGIELVIVSASLESMRKKLNPSEGVVVYMPAQCAPV</sequence>
<feature type="transmembrane region" description="Helical" evidence="1">
    <location>
        <begin position="221"/>
        <end position="240"/>
    </location>
</feature>
<feature type="transmembrane region" description="Helical" evidence="1">
    <location>
        <begin position="9"/>
        <end position="29"/>
    </location>
</feature>
<reference evidence="2" key="2">
    <citation type="submission" date="2010-05" db="EMBL/GenBank/DDBJ databases">
        <authorList>
            <person name="Almeida L.G."/>
            <person name="Nicolas M.F."/>
            <person name="Souza R.C."/>
            <person name="Vasconcelos A.T.R."/>
        </authorList>
    </citation>
    <scope>NUCLEOTIDE SEQUENCE</scope>
</reference>
<keyword evidence="1" id="KW-0812">Transmembrane</keyword>
<reference evidence="2" key="3">
    <citation type="journal article" date="2013" name="Nucleic Acids Res.">
        <title>The genome of Anopheles darlingi, the main neotropical malaria vector.</title>
        <authorList>
            <person name="Marinotti O."/>
            <person name="Cerqueira G.C."/>
            <person name="de Almeida L.G."/>
            <person name="Ferro M.I."/>
            <person name="Loreto E.L."/>
            <person name="Zaha A."/>
            <person name="Teixeira S.M."/>
            <person name="Wespiser A.R."/>
            <person name="Almeida E Silva A."/>
            <person name="Schlindwein A.D."/>
            <person name="Pacheco A.C."/>
            <person name="Silva A.L."/>
            <person name="Graveley B.R."/>
            <person name="Walenz B.P."/>
            <person name="Lima Bde A."/>
            <person name="Ribeiro C.A."/>
            <person name="Nunes-Silva C.G."/>
            <person name="de Carvalho C.R."/>
            <person name="Soares C.M."/>
            <person name="de Menezes C.B."/>
            <person name="Matiolli C."/>
            <person name="Caffrey D."/>
            <person name="Araujo D.A."/>
            <person name="de Oliveira D.M."/>
            <person name="Golenbock D."/>
            <person name="Grisard E.C."/>
            <person name="Fantinatti-Garboggini F."/>
            <person name="de Carvalho F.M."/>
            <person name="Barcellos F.G."/>
            <person name="Prosdocimi F."/>
            <person name="May G."/>
            <person name="Azevedo Junior G.M."/>
            <person name="Guimaraes G.M."/>
            <person name="Goldman G.H."/>
            <person name="Padilha I.Q."/>
            <person name="Batista Jda S."/>
            <person name="Ferro J.A."/>
            <person name="Ribeiro J.M."/>
            <person name="Fietto J.L."/>
            <person name="Dabbas K.M."/>
            <person name="Cerdeira L."/>
            <person name="Agnez-Lima L.F."/>
            <person name="Brocchi M."/>
            <person name="de Carvalho M.O."/>
            <person name="Teixeira Mde M."/>
            <person name="Diniz Maia Mde M."/>
            <person name="Goldman M.H."/>
            <person name="Cruz Schneider M.P."/>
            <person name="Felipe M.S."/>
            <person name="Hungria M."/>
            <person name="Nicolas M.F."/>
            <person name="Pereira M."/>
            <person name="Montes M.A."/>
            <person name="Cantao M.E."/>
            <person name="Vincentz M."/>
            <person name="Rafael M.S."/>
            <person name="Silverman N."/>
            <person name="Stoco P.H."/>
            <person name="Souza R.C."/>
            <person name="Vicentini R."/>
            <person name="Gazzinelli R.T."/>
            <person name="Neves Rde O."/>
            <person name="Silva R."/>
            <person name="Astolfi-Filho S."/>
            <person name="Maciel T.E."/>
            <person name="Urmenyi T.P."/>
            <person name="Tadei W.P."/>
            <person name="Camargo E.P."/>
            <person name="de Vasconcelos A.T."/>
        </authorList>
    </citation>
    <scope>NUCLEOTIDE SEQUENCE</scope>
</reference>
<dbReference type="VEuPathDB" id="VectorBase:ADAR2_002872"/>
<keyword evidence="1" id="KW-1133">Transmembrane helix</keyword>
<proteinExistence type="predicted"/>
<evidence type="ECO:0000313" key="2">
    <source>
        <dbReference type="EMBL" id="ETN65761.1"/>
    </source>
</evidence>
<feature type="transmembrane region" description="Helical" evidence="1">
    <location>
        <begin position="119"/>
        <end position="145"/>
    </location>
</feature>
<reference evidence="3" key="4">
    <citation type="submission" date="2015-06" db="UniProtKB">
        <authorList>
            <consortium name="EnsemblMetazoa"/>
        </authorList>
    </citation>
    <scope>IDENTIFICATION</scope>
</reference>
<feature type="transmembrane region" description="Helical" evidence="1">
    <location>
        <begin position="74"/>
        <end position="97"/>
    </location>
</feature>
<gene>
    <name evidence="2" type="ORF">AND_002467</name>
</gene>
<feature type="transmembrane region" description="Helical" evidence="1">
    <location>
        <begin position="189"/>
        <end position="209"/>
    </location>
</feature>